<dbReference type="HOGENOM" id="CLU_123180_0_0_10"/>
<accession>F4KSE1</accession>
<dbReference type="EMBL" id="CP002691">
    <property type="protein sequence ID" value="AEE53344.1"/>
    <property type="molecule type" value="Genomic_DNA"/>
</dbReference>
<feature type="transmembrane region" description="Helical" evidence="1">
    <location>
        <begin position="50"/>
        <end position="70"/>
    </location>
</feature>
<feature type="transmembrane region" description="Helical" evidence="1">
    <location>
        <begin position="16"/>
        <end position="35"/>
    </location>
</feature>
<keyword evidence="3" id="KW-1185">Reference proteome</keyword>
<reference key="2">
    <citation type="submission" date="2011-04" db="EMBL/GenBank/DDBJ databases">
        <title>Complete sequence of chromosome of Haliscomenobacter hydrossis DSM 1100.</title>
        <authorList>
            <consortium name="US DOE Joint Genome Institute (JGI-PGF)"/>
            <person name="Lucas S."/>
            <person name="Han J."/>
            <person name="Lapidus A."/>
            <person name="Bruce D."/>
            <person name="Goodwin L."/>
            <person name="Pitluck S."/>
            <person name="Peters L."/>
            <person name="Kyrpides N."/>
            <person name="Mavromatis K."/>
            <person name="Ivanova N."/>
            <person name="Ovchinnikova G."/>
            <person name="Pagani I."/>
            <person name="Daligault H."/>
            <person name="Detter J.C."/>
            <person name="Han C."/>
            <person name="Land M."/>
            <person name="Hauser L."/>
            <person name="Markowitz V."/>
            <person name="Cheng J.-F."/>
            <person name="Hugenholtz P."/>
            <person name="Woyke T."/>
            <person name="Wu D."/>
            <person name="Verbarg S."/>
            <person name="Frueling A."/>
            <person name="Brambilla E."/>
            <person name="Klenk H.-P."/>
            <person name="Eisen J.A."/>
        </authorList>
    </citation>
    <scope>NUCLEOTIDE SEQUENCE</scope>
    <source>
        <strain>DSM 1100</strain>
    </source>
</reference>
<dbReference type="eggNOG" id="ENOG5032RI1">
    <property type="taxonomic scope" value="Bacteria"/>
</dbReference>
<keyword evidence="1" id="KW-0472">Membrane</keyword>
<dbReference type="Proteomes" id="UP000008461">
    <property type="component" value="Chromosome"/>
</dbReference>
<sequence length="185" mass="20877">MTHAQPIEIPLSKTKLLLLLIASLAFVALGVWLIISRTSHNEPFWAEQLFVKLVGCAAIVFFGICAFFIIRKLPDQRPGLIIDDEGLTDNSSGVSAGQILWADIEDISVLEIQRQKLIMLQVKNPQDYIDKQPSGLKRKLMTMNFRMYGTPLSISSNGLKISFDELLKMLNDYLAANNERRNNRT</sequence>
<dbReference type="InterPro" id="IPR048136">
    <property type="entry name" value="STM3941-like"/>
</dbReference>
<protein>
    <submittedName>
        <fullName evidence="2">Uncharacterized protein</fullName>
    </submittedName>
</protein>
<dbReference type="STRING" id="760192.Halhy_5519"/>
<dbReference type="NCBIfam" id="NF041635">
    <property type="entry name" value="STM3941_fam"/>
    <property type="match status" value="1"/>
</dbReference>
<keyword evidence="1" id="KW-0812">Transmembrane</keyword>
<dbReference type="AlphaFoldDB" id="F4KSE1"/>
<dbReference type="KEGG" id="hhy:Halhy_5519"/>
<organism evidence="2 3">
    <name type="scientific">Haliscomenobacter hydrossis (strain ATCC 27775 / DSM 1100 / LMG 10767 / O)</name>
    <dbReference type="NCBI Taxonomy" id="760192"/>
    <lineage>
        <taxon>Bacteria</taxon>
        <taxon>Pseudomonadati</taxon>
        <taxon>Bacteroidota</taxon>
        <taxon>Saprospiria</taxon>
        <taxon>Saprospirales</taxon>
        <taxon>Haliscomenobacteraceae</taxon>
        <taxon>Haliscomenobacter</taxon>
    </lineage>
</organism>
<gene>
    <name evidence="2" type="ordered locus">Halhy_5519</name>
</gene>
<evidence type="ECO:0000313" key="3">
    <source>
        <dbReference type="Proteomes" id="UP000008461"/>
    </source>
</evidence>
<proteinExistence type="predicted"/>
<reference evidence="2 3" key="1">
    <citation type="journal article" date="2011" name="Stand. Genomic Sci.">
        <title>Complete genome sequence of Haliscomenobacter hydrossis type strain (O).</title>
        <authorList>
            <consortium name="US DOE Joint Genome Institute (JGI-PGF)"/>
            <person name="Daligault H."/>
            <person name="Lapidus A."/>
            <person name="Zeytun A."/>
            <person name="Nolan M."/>
            <person name="Lucas S."/>
            <person name="Del Rio T.G."/>
            <person name="Tice H."/>
            <person name="Cheng J.F."/>
            <person name="Tapia R."/>
            <person name="Han C."/>
            <person name="Goodwin L."/>
            <person name="Pitluck S."/>
            <person name="Liolios K."/>
            <person name="Pagani I."/>
            <person name="Ivanova N."/>
            <person name="Huntemann M."/>
            <person name="Mavromatis K."/>
            <person name="Mikhailova N."/>
            <person name="Pati A."/>
            <person name="Chen A."/>
            <person name="Palaniappan K."/>
            <person name="Land M."/>
            <person name="Hauser L."/>
            <person name="Brambilla E.M."/>
            <person name="Rohde M."/>
            <person name="Verbarg S."/>
            <person name="Goker M."/>
            <person name="Bristow J."/>
            <person name="Eisen J.A."/>
            <person name="Markowitz V."/>
            <person name="Hugenholtz P."/>
            <person name="Kyrpides N.C."/>
            <person name="Klenk H.P."/>
            <person name="Woyke T."/>
        </authorList>
    </citation>
    <scope>NUCLEOTIDE SEQUENCE [LARGE SCALE GENOMIC DNA]</scope>
    <source>
        <strain evidence="3">ATCC 27775 / DSM 1100 / LMG 10767 / O</strain>
    </source>
</reference>
<keyword evidence="1" id="KW-1133">Transmembrane helix</keyword>
<evidence type="ECO:0000256" key="1">
    <source>
        <dbReference type="SAM" id="Phobius"/>
    </source>
</evidence>
<name>F4KSE1_HALH1</name>
<evidence type="ECO:0000313" key="2">
    <source>
        <dbReference type="EMBL" id="AEE53344.1"/>
    </source>
</evidence>